<name>A0AAE1HCG0_9NEOP</name>
<comment type="caution">
    <text evidence="1">The sequence shown here is derived from an EMBL/GenBank/DDBJ whole genome shotgun (WGS) entry which is preliminary data.</text>
</comment>
<proteinExistence type="predicted"/>
<accession>A0AAE1HCG0</accession>
<reference evidence="1" key="1">
    <citation type="submission" date="2021-07" db="EMBL/GenBank/DDBJ databases">
        <authorList>
            <person name="Catto M.A."/>
            <person name="Jacobson A."/>
            <person name="Kennedy G."/>
            <person name="Labadie P."/>
            <person name="Hunt B.G."/>
            <person name="Srinivasan R."/>
        </authorList>
    </citation>
    <scope>NUCLEOTIDE SEQUENCE</scope>
    <source>
        <strain evidence="1">PL_HMW_Pooled</strain>
        <tissue evidence="1">Head</tissue>
    </source>
</reference>
<reference evidence="1" key="2">
    <citation type="journal article" date="2023" name="BMC Genomics">
        <title>Pest status, molecular evolution, and epigenetic factors derived from the genome assembly of Frankliniella fusca, a thysanopteran phytovirus vector.</title>
        <authorList>
            <person name="Catto M.A."/>
            <person name="Labadie P.E."/>
            <person name="Jacobson A.L."/>
            <person name="Kennedy G.G."/>
            <person name="Srinivasan R."/>
            <person name="Hunt B.G."/>
        </authorList>
    </citation>
    <scope>NUCLEOTIDE SEQUENCE</scope>
    <source>
        <strain evidence="1">PL_HMW_Pooled</strain>
    </source>
</reference>
<evidence type="ECO:0000313" key="2">
    <source>
        <dbReference type="Proteomes" id="UP001219518"/>
    </source>
</evidence>
<sequence length="172" mass="19587">MIRLTNSCSNSIPITYKGQDMYLTAVNRIIVPEAEEVPCNRLAPPTFQLLPEYYVKFQPEPMYVGPPPEVLSPAKEMSLQFETLKHISGMGLFQTADLRALQRALVFPIQRAAIQSVMDSQYTGPLINWAETGIDEFRRQEELKRLQRGEIQDPPHYHNAPPPVFAHLCAYT</sequence>
<keyword evidence="2" id="KW-1185">Reference proteome</keyword>
<protein>
    <submittedName>
        <fullName evidence="1">Inosine/xanthosine triphosphatase</fullName>
    </submittedName>
</protein>
<dbReference type="AlphaFoldDB" id="A0AAE1HCG0"/>
<organism evidence="1 2">
    <name type="scientific">Frankliniella fusca</name>
    <dbReference type="NCBI Taxonomy" id="407009"/>
    <lineage>
        <taxon>Eukaryota</taxon>
        <taxon>Metazoa</taxon>
        <taxon>Ecdysozoa</taxon>
        <taxon>Arthropoda</taxon>
        <taxon>Hexapoda</taxon>
        <taxon>Insecta</taxon>
        <taxon>Pterygota</taxon>
        <taxon>Neoptera</taxon>
        <taxon>Paraneoptera</taxon>
        <taxon>Thysanoptera</taxon>
        <taxon>Terebrantia</taxon>
        <taxon>Thripoidea</taxon>
        <taxon>Thripidae</taxon>
        <taxon>Frankliniella</taxon>
    </lineage>
</organism>
<gene>
    <name evidence="1" type="ORF">KUF71_007587</name>
</gene>
<dbReference type="Proteomes" id="UP001219518">
    <property type="component" value="Unassembled WGS sequence"/>
</dbReference>
<dbReference type="EMBL" id="JAHWGI010000889">
    <property type="protein sequence ID" value="KAK3918166.1"/>
    <property type="molecule type" value="Genomic_DNA"/>
</dbReference>
<dbReference type="Pfam" id="PF24664">
    <property type="entry name" value="Monjiviricetes_fusion"/>
    <property type="match status" value="1"/>
</dbReference>
<evidence type="ECO:0000313" key="1">
    <source>
        <dbReference type="EMBL" id="KAK3918166.1"/>
    </source>
</evidence>